<dbReference type="Proteomes" id="UP000886998">
    <property type="component" value="Unassembled WGS sequence"/>
</dbReference>
<feature type="domain" description="RSE1/DDB1/CPSF1 second beta-propeller" evidence="1">
    <location>
        <begin position="24"/>
        <end position="282"/>
    </location>
</feature>
<evidence type="ECO:0000313" key="2">
    <source>
        <dbReference type="EMBL" id="GFS37587.1"/>
    </source>
</evidence>
<dbReference type="EMBL" id="BMAV01024990">
    <property type="protein sequence ID" value="GFS37587.1"/>
    <property type="molecule type" value="Genomic_DNA"/>
</dbReference>
<protein>
    <recommendedName>
        <fullName evidence="1">RSE1/DDB1/CPSF1 second beta-propeller domain-containing protein</fullName>
    </recommendedName>
</protein>
<dbReference type="Pfam" id="PF23726">
    <property type="entry name" value="Beta-prop_RSE1_2nd"/>
    <property type="match status" value="1"/>
</dbReference>
<evidence type="ECO:0000259" key="1">
    <source>
        <dbReference type="Pfam" id="PF23726"/>
    </source>
</evidence>
<accession>A0A8X6JUI5</accession>
<gene>
    <name evidence="2" type="ORF">TNIN_312141</name>
</gene>
<comment type="caution">
    <text evidence="2">The sequence shown here is derived from an EMBL/GenBank/DDBJ whole genome shotgun (WGS) entry which is preliminary data.</text>
</comment>
<dbReference type="InterPro" id="IPR015943">
    <property type="entry name" value="WD40/YVTN_repeat-like_dom_sf"/>
</dbReference>
<proteinExistence type="predicted"/>
<dbReference type="AlphaFoldDB" id="A0A8X6JUI5"/>
<dbReference type="OrthoDB" id="6465117at2759"/>
<organism evidence="2 3">
    <name type="scientific">Trichonephila inaurata madagascariensis</name>
    <dbReference type="NCBI Taxonomy" id="2747483"/>
    <lineage>
        <taxon>Eukaryota</taxon>
        <taxon>Metazoa</taxon>
        <taxon>Ecdysozoa</taxon>
        <taxon>Arthropoda</taxon>
        <taxon>Chelicerata</taxon>
        <taxon>Arachnida</taxon>
        <taxon>Araneae</taxon>
        <taxon>Araneomorphae</taxon>
        <taxon>Entelegynae</taxon>
        <taxon>Araneoidea</taxon>
        <taxon>Nephilidae</taxon>
        <taxon>Trichonephila</taxon>
        <taxon>Trichonephila inaurata</taxon>
    </lineage>
</organism>
<dbReference type="InterPro" id="IPR058543">
    <property type="entry name" value="Beta-prop_RSE1/DDB1/CPSF1_2nd"/>
</dbReference>
<evidence type="ECO:0000313" key="3">
    <source>
        <dbReference type="Proteomes" id="UP000886998"/>
    </source>
</evidence>
<reference evidence="2" key="1">
    <citation type="submission" date="2020-08" db="EMBL/GenBank/DDBJ databases">
        <title>Multicomponent nature underlies the extraordinary mechanical properties of spider dragline silk.</title>
        <authorList>
            <person name="Kono N."/>
            <person name="Nakamura H."/>
            <person name="Mori M."/>
            <person name="Yoshida Y."/>
            <person name="Ohtoshi R."/>
            <person name="Malay A.D."/>
            <person name="Moran D.A.P."/>
            <person name="Tomita M."/>
            <person name="Numata K."/>
            <person name="Arakawa K."/>
        </authorList>
    </citation>
    <scope>NUCLEOTIDE SEQUENCE</scope>
</reference>
<name>A0A8X6JUI5_9ARAC</name>
<keyword evidence="3" id="KW-1185">Reference proteome</keyword>
<dbReference type="Gene3D" id="2.130.10.10">
    <property type="entry name" value="YVTN repeat-like/Quinoprotein amine dehydrogenase"/>
    <property type="match status" value="1"/>
</dbReference>
<sequence>MVCLTIQNLISENELDVVDNKLLVVISFENSTVVYFYEDGRFQEYTVPSFQLRTNTLHCAGIRRNVMIQICPEGACMIVEGIIKPLWREVRIVHAVSTMASLILATEKRQIVFFVLYPSNRSLVITRESVSLELKGYITCMSLTVRVDGTLQYLAVGISECPCETKCACESSMHEINIFNLRVQPQRDIIFLFRIPMLPYCPVSLFFLDFAANSFSLVIGDKEGNLITSTLPEGSNRFEVTEKKCLGTKPVLFYRVCILHKEENFFEPAILAVSSSMWLKLDSAKDFIRSSIVIPYLITVHPNARIIGVIDNDFFK</sequence>